<protein>
    <submittedName>
        <fullName evidence="7">Putative Bardet-Biedl syndrome 7 like protein</fullName>
    </submittedName>
</protein>
<dbReference type="GO" id="GO:0034464">
    <property type="term" value="C:BBSome"/>
    <property type="evidence" value="ECO:0007669"/>
    <property type="project" value="TreeGrafter"/>
</dbReference>
<evidence type="ECO:0000313" key="7">
    <source>
        <dbReference type="EMBL" id="KIZ04795.1"/>
    </source>
</evidence>
<dbReference type="Pfam" id="PF23349">
    <property type="entry name" value="BBS7_hp"/>
    <property type="match status" value="1"/>
</dbReference>
<keyword evidence="8" id="KW-1185">Reference proteome</keyword>
<dbReference type="AlphaFoldDB" id="A0A0D2MQ54"/>
<dbReference type="STRING" id="145388.A0A0D2MQ54"/>
<accession>A0A0D2MQ54</accession>
<evidence type="ECO:0000259" key="4">
    <source>
        <dbReference type="Pfam" id="PF23360"/>
    </source>
</evidence>
<feature type="domain" description="BBS7 beta-propeller" evidence="6">
    <location>
        <begin position="22"/>
        <end position="325"/>
    </location>
</feature>
<reference evidence="7 8" key="1">
    <citation type="journal article" date="2013" name="BMC Genomics">
        <title>Reconstruction of the lipid metabolism for the microalga Monoraphidium neglectum from its genome sequence reveals characteristics suitable for biofuel production.</title>
        <authorList>
            <person name="Bogen C."/>
            <person name="Al-Dilaimi A."/>
            <person name="Albersmeier A."/>
            <person name="Wichmann J."/>
            <person name="Grundmann M."/>
            <person name="Rupp O."/>
            <person name="Lauersen K.J."/>
            <person name="Blifernez-Klassen O."/>
            <person name="Kalinowski J."/>
            <person name="Goesmann A."/>
            <person name="Mussgnug J.H."/>
            <person name="Kruse O."/>
        </authorList>
    </citation>
    <scope>NUCLEOTIDE SEQUENCE [LARGE SCALE GENOMIC DNA]</scope>
    <source>
        <strain evidence="7 8">SAG 48.87</strain>
    </source>
</reference>
<evidence type="ECO:0000313" key="8">
    <source>
        <dbReference type="Proteomes" id="UP000054498"/>
    </source>
</evidence>
<dbReference type="OrthoDB" id="414590at2759"/>
<feature type="coiled-coil region" evidence="1">
    <location>
        <begin position="383"/>
        <end position="410"/>
    </location>
</feature>
<evidence type="ECO:0000256" key="2">
    <source>
        <dbReference type="SAM" id="MobiDB-lite"/>
    </source>
</evidence>
<proteinExistence type="predicted"/>
<feature type="domain" description="BBS7 GAE" evidence="4">
    <location>
        <begin position="446"/>
        <end position="540"/>
    </location>
</feature>
<dbReference type="EMBL" id="KK100605">
    <property type="protein sequence ID" value="KIZ04795.1"/>
    <property type="molecule type" value="Genomic_DNA"/>
</dbReference>
<dbReference type="InterPro" id="IPR056334">
    <property type="entry name" value="BBS7_GAE_dom"/>
</dbReference>
<dbReference type="InterPro" id="IPR056335">
    <property type="entry name" value="BBS7_hairpin"/>
</dbReference>
<feature type="compositionally biased region" description="Gly residues" evidence="2">
    <location>
        <begin position="759"/>
        <end position="775"/>
    </location>
</feature>
<organism evidence="7 8">
    <name type="scientific">Monoraphidium neglectum</name>
    <dbReference type="NCBI Taxonomy" id="145388"/>
    <lineage>
        <taxon>Eukaryota</taxon>
        <taxon>Viridiplantae</taxon>
        <taxon>Chlorophyta</taxon>
        <taxon>core chlorophytes</taxon>
        <taxon>Chlorophyceae</taxon>
        <taxon>CS clade</taxon>
        <taxon>Sphaeropleales</taxon>
        <taxon>Selenastraceae</taxon>
        <taxon>Monoraphidium</taxon>
    </lineage>
</organism>
<evidence type="ECO:0000256" key="1">
    <source>
        <dbReference type="SAM" id="Coils"/>
    </source>
</evidence>
<feature type="domain" description="BBS7 platform" evidence="5">
    <location>
        <begin position="580"/>
        <end position="680"/>
    </location>
</feature>
<dbReference type="PANTHER" id="PTHR16074:SF4">
    <property type="entry name" value="BARDET-BIEDL SYNDROME 7 PROTEIN"/>
    <property type="match status" value="1"/>
</dbReference>
<dbReference type="GO" id="GO:0005930">
    <property type="term" value="C:axoneme"/>
    <property type="evidence" value="ECO:0007669"/>
    <property type="project" value="TreeGrafter"/>
</dbReference>
<dbReference type="Pfam" id="PF23743">
    <property type="entry name" value="Beta-prop_BBS7"/>
    <property type="match status" value="1"/>
</dbReference>
<dbReference type="InterPro" id="IPR056332">
    <property type="entry name" value="Beta-prop_BBS7"/>
</dbReference>
<feature type="region of interest" description="Disordered" evidence="2">
    <location>
        <begin position="747"/>
        <end position="777"/>
    </location>
</feature>
<feature type="region of interest" description="Disordered" evidence="2">
    <location>
        <begin position="558"/>
        <end position="579"/>
    </location>
</feature>
<dbReference type="GO" id="GO:0036064">
    <property type="term" value="C:ciliary basal body"/>
    <property type="evidence" value="ECO:0007669"/>
    <property type="project" value="TreeGrafter"/>
</dbReference>
<evidence type="ECO:0000259" key="6">
    <source>
        <dbReference type="Pfam" id="PF23743"/>
    </source>
</evidence>
<evidence type="ECO:0000259" key="5">
    <source>
        <dbReference type="Pfam" id="PF23361"/>
    </source>
</evidence>
<dbReference type="GO" id="GO:0060271">
    <property type="term" value="P:cilium assembly"/>
    <property type="evidence" value="ECO:0007669"/>
    <property type="project" value="TreeGrafter"/>
</dbReference>
<dbReference type="GO" id="GO:0016020">
    <property type="term" value="C:membrane"/>
    <property type="evidence" value="ECO:0007669"/>
    <property type="project" value="TreeGrafter"/>
</dbReference>
<dbReference type="KEGG" id="mng:MNEG_3162"/>
<name>A0A0D2MQ54_9CHLO</name>
<dbReference type="Pfam" id="PF23361">
    <property type="entry name" value="BBS7_pf"/>
    <property type="match status" value="1"/>
</dbReference>
<dbReference type="Proteomes" id="UP000054498">
    <property type="component" value="Unassembled WGS sequence"/>
</dbReference>
<feature type="compositionally biased region" description="Low complexity" evidence="2">
    <location>
        <begin position="560"/>
        <end position="579"/>
    </location>
</feature>
<dbReference type="InterPro" id="IPR011047">
    <property type="entry name" value="Quinoprotein_ADH-like_sf"/>
</dbReference>
<dbReference type="Pfam" id="PF23360">
    <property type="entry name" value="BBS7_GAE"/>
    <property type="match status" value="1"/>
</dbReference>
<dbReference type="RefSeq" id="XP_013903814.1">
    <property type="nucleotide sequence ID" value="XM_014048360.1"/>
</dbReference>
<feature type="domain" description="BBS7 helical hairpin" evidence="3">
    <location>
        <begin position="692"/>
        <end position="744"/>
    </location>
</feature>
<dbReference type="GO" id="GO:0008104">
    <property type="term" value="P:intracellular protein localization"/>
    <property type="evidence" value="ECO:0007669"/>
    <property type="project" value="TreeGrafter"/>
</dbReference>
<dbReference type="PANTHER" id="PTHR16074">
    <property type="entry name" value="BARDET-BIEDL SYNDROME 7 PROTEIN"/>
    <property type="match status" value="1"/>
</dbReference>
<dbReference type="GeneID" id="25736040"/>
<gene>
    <name evidence="7" type="ORF">MNEG_3162</name>
</gene>
<keyword evidence="1" id="KW-0175">Coiled coil</keyword>
<dbReference type="SUPFAM" id="SSF50998">
    <property type="entry name" value="Quinoprotein alcohol dehydrogenase-like"/>
    <property type="match status" value="1"/>
</dbReference>
<evidence type="ECO:0000259" key="3">
    <source>
        <dbReference type="Pfam" id="PF23349"/>
    </source>
</evidence>
<sequence length="838" mass="86808">MELELHRVDLLQTGAAAPGTLAVLPPGEKKTQKVAVGDCSGVVQCLSVKKGEVALSFKTMPGPKVTSVSIGRHSRQRDKIFVASGGTIRGLTKKGKEFFRFTTSLTEPISRLAVADRDVWASCEFVHSHYLEAKDKGLYLAPDRILAAEVIPLLGTAGMVPVLACRDRMVRVLEPDGSATLFEVPTPSPPTALLHVPDSHDPRHRFPPGCHELLYGCEDGRIVQLMVERAAVRQGFTIPAPQGGGAVRALHCGADYSKSGCADIVVGREDGWLEVWDVDEAGLPQKVFSVQLPESICSVDGGYVTSAAAADIIVHTFTGKVIAFSPNAASLALGAPATAAAASVVPGLGALNLKDVAGGPGASAAAQAAAAGQQQMSQNQLLVSALNARVAKATAEVEELRKRLDKERARAHSRPLSGAAAPAASAALDVSHSLKLQAAAGDGGHGGCYALALESAAPLFAVGLACSRELLLLDAPGNVAIVSRSTPDERSGWATLATYRCQDATNRLTISFKAQEGQAGVLHAFVIPAIPPKTCTVVQYRLAPLCLHQRISSDVVEMWQQQQQQQGQQGQGSGPAAAGQLPFSELMMSGAFSLQDINSWVAAALPDLPPHAPTTDGGKGGGGGGAGGDVRYSFRSCQAGSLLGCSIAAGTARFVSDNITALALLHDSLMRSATADKVRASSSFAVHPRGLEHAARLLWPELELQRGRARRAKLLQALQELRVQDGGDVGYLAPEYKAMLDQASPAGAAALPPGDEDGAGAGAGGKPPGAGGGGDGARELAAAEEAVRQLFRDHLRLGGGAGGGARGRLQGLDEMLKRAGDAGARLPDVVAYMRGGGQ</sequence>
<dbReference type="InterPro" id="IPR056333">
    <property type="entry name" value="BBS7_pf_dom"/>
</dbReference>